<evidence type="ECO:0000313" key="2">
    <source>
        <dbReference type="Proteomes" id="UP000694240"/>
    </source>
</evidence>
<dbReference type="AlphaFoldDB" id="A0A8T2FVU1"/>
<comment type="caution">
    <text evidence="1">The sequence shown here is derived from an EMBL/GenBank/DDBJ whole genome shotgun (WGS) entry which is preliminary data.</text>
</comment>
<organism evidence="1 2">
    <name type="scientific">Arabidopsis thaliana x Arabidopsis arenosa</name>
    <dbReference type="NCBI Taxonomy" id="1240361"/>
    <lineage>
        <taxon>Eukaryota</taxon>
        <taxon>Viridiplantae</taxon>
        <taxon>Streptophyta</taxon>
        <taxon>Embryophyta</taxon>
        <taxon>Tracheophyta</taxon>
        <taxon>Spermatophyta</taxon>
        <taxon>Magnoliopsida</taxon>
        <taxon>eudicotyledons</taxon>
        <taxon>Gunneridae</taxon>
        <taxon>Pentapetalae</taxon>
        <taxon>rosids</taxon>
        <taxon>malvids</taxon>
        <taxon>Brassicales</taxon>
        <taxon>Brassicaceae</taxon>
        <taxon>Camelineae</taxon>
        <taxon>Arabidopsis</taxon>
    </lineage>
</organism>
<accession>A0A8T2FVU1</accession>
<sequence length="112" mass="12864">MLKLASSYRLNSYVSLSLLNARFCYLTGSGSLWNVAIDEVKCFSKWKPVGKSLTRQAQIFSHSPARGLHCLYRFFRLRSNSEEINQSIETVERLVRSSISLKRRNLFTKISG</sequence>
<dbReference type="Proteomes" id="UP000694240">
    <property type="component" value="Chromosome 2"/>
</dbReference>
<keyword evidence="2" id="KW-1185">Reference proteome</keyword>
<protein>
    <submittedName>
        <fullName evidence="1">Uncharacterized protein</fullName>
    </submittedName>
</protein>
<proteinExistence type="predicted"/>
<evidence type="ECO:0000313" key="1">
    <source>
        <dbReference type="EMBL" id="KAG7639849.1"/>
    </source>
</evidence>
<reference evidence="1 2" key="1">
    <citation type="submission" date="2020-12" db="EMBL/GenBank/DDBJ databases">
        <title>Concerted genomic and epigenomic changes stabilize Arabidopsis allopolyploids.</title>
        <authorList>
            <person name="Chen Z."/>
        </authorList>
    </citation>
    <scope>NUCLEOTIDE SEQUENCE [LARGE SCALE GENOMIC DNA]</scope>
    <source>
        <strain evidence="1">Allo738</strain>
        <tissue evidence="1">Leaf</tissue>
    </source>
</reference>
<gene>
    <name evidence="1" type="ORF">ISN45_At02g041210</name>
</gene>
<name>A0A8T2FVU1_9BRAS</name>
<dbReference type="EMBL" id="JAEFBK010000002">
    <property type="protein sequence ID" value="KAG7639849.1"/>
    <property type="molecule type" value="Genomic_DNA"/>
</dbReference>